<dbReference type="Pfam" id="PF00345">
    <property type="entry name" value="PapD_N"/>
    <property type="match status" value="1"/>
</dbReference>
<dbReference type="InterPro" id="IPR013783">
    <property type="entry name" value="Ig-like_fold"/>
</dbReference>
<evidence type="ECO:0000256" key="1">
    <source>
        <dbReference type="ARBA" id="ARBA00004418"/>
    </source>
</evidence>
<feature type="domain" description="Pili assembly chaperone C-terminal" evidence="8">
    <location>
        <begin position="168"/>
        <end position="228"/>
    </location>
</feature>
<dbReference type="InterPro" id="IPR050643">
    <property type="entry name" value="Periplasmic_pilus_chap"/>
</dbReference>
<accession>E6VAH6</accession>
<evidence type="ECO:0000313" key="10">
    <source>
        <dbReference type="Proteomes" id="UP000008917"/>
    </source>
</evidence>
<evidence type="ECO:0000256" key="3">
    <source>
        <dbReference type="ARBA" id="ARBA00022558"/>
    </source>
</evidence>
<dbReference type="Gene3D" id="2.60.40.10">
    <property type="entry name" value="Immunoglobulins"/>
    <property type="match status" value="2"/>
</dbReference>
<organism evidence="9 10">
    <name type="scientific">Variovorax paradoxus (strain EPS)</name>
    <dbReference type="NCBI Taxonomy" id="595537"/>
    <lineage>
        <taxon>Bacteria</taxon>
        <taxon>Pseudomonadati</taxon>
        <taxon>Pseudomonadota</taxon>
        <taxon>Betaproteobacteria</taxon>
        <taxon>Burkholderiales</taxon>
        <taxon>Comamonadaceae</taxon>
        <taxon>Variovorax</taxon>
    </lineage>
</organism>
<dbReference type="PRINTS" id="PR00969">
    <property type="entry name" value="CHAPERONPILI"/>
</dbReference>
<dbReference type="OrthoDB" id="9131059at2"/>
<evidence type="ECO:0000259" key="7">
    <source>
        <dbReference type="Pfam" id="PF00345"/>
    </source>
</evidence>
<reference evidence="9 10" key="2">
    <citation type="journal article" date="2013" name="Genome Announc.">
        <title>Genome of the Root-Associated Plant Growth-Promoting Bacterium Variovorax paradoxus Strain EPS.</title>
        <authorList>
            <person name="Han J.I."/>
            <person name="Spain J.C."/>
            <person name="Leadbetter J.R."/>
            <person name="Ovchinnikova G."/>
            <person name="Goodwin L.A."/>
            <person name="Han C.S."/>
            <person name="Woyke T."/>
            <person name="Davenport K.W."/>
            <person name="Orwin P.M."/>
        </authorList>
    </citation>
    <scope>NUCLEOTIDE SEQUENCE [LARGE SCALE GENOMIC DNA]</scope>
    <source>
        <strain evidence="9 10">EPS</strain>
    </source>
</reference>
<evidence type="ECO:0000256" key="2">
    <source>
        <dbReference type="ARBA" id="ARBA00007399"/>
    </source>
</evidence>
<comment type="subcellular location">
    <subcellularLocation>
        <location evidence="1">Periplasm</location>
    </subcellularLocation>
</comment>
<evidence type="ECO:0000256" key="6">
    <source>
        <dbReference type="ARBA" id="ARBA00023186"/>
    </source>
</evidence>
<dbReference type="Proteomes" id="UP000008917">
    <property type="component" value="Chromosome"/>
</dbReference>
<keyword evidence="5" id="KW-0574">Periplasm</keyword>
<dbReference type="EMBL" id="CP002417">
    <property type="protein sequence ID" value="ADU39720.1"/>
    <property type="molecule type" value="Genomic_DNA"/>
</dbReference>
<dbReference type="STRING" id="595537.Varpa_5566"/>
<reference evidence="10" key="1">
    <citation type="submission" date="2010-12" db="EMBL/GenBank/DDBJ databases">
        <title>Complete sequence of Variovorax paradoxus EPS.</title>
        <authorList>
            <consortium name="US DOE Joint Genome Institute"/>
            <person name="Lucas S."/>
            <person name="Copeland A."/>
            <person name="Lapidus A."/>
            <person name="Cheng J.-F."/>
            <person name="Goodwin L."/>
            <person name="Pitluck S."/>
            <person name="Teshima H."/>
            <person name="Detter J.C."/>
            <person name="Han C."/>
            <person name="Tapia R."/>
            <person name="Land M."/>
            <person name="Hauser L."/>
            <person name="Kyrpides N."/>
            <person name="Ivanova N."/>
            <person name="Ovchinnikova G."/>
            <person name="Orwin P."/>
            <person name="Han J.-I.G."/>
            <person name="Woyke T."/>
        </authorList>
    </citation>
    <scope>NUCLEOTIDE SEQUENCE [LARGE SCALE GENOMIC DNA]</scope>
    <source>
        <strain evidence="10">EPS</strain>
    </source>
</reference>
<dbReference type="PANTHER" id="PTHR30251:SF2">
    <property type="entry name" value="FIMBRIAL CHAPERONE YADV-RELATED"/>
    <property type="match status" value="1"/>
</dbReference>
<dbReference type="GO" id="GO:0071555">
    <property type="term" value="P:cell wall organization"/>
    <property type="evidence" value="ECO:0007669"/>
    <property type="project" value="InterPro"/>
</dbReference>
<protein>
    <submittedName>
        <fullName evidence="9">Pili assembly chaperone, N-terminal protein</fullName>
    </submittedName>
</protein>
<keyword evidence="4" id="KW-0732">Signal</keyword>
<gene>
    <name evidence="9" type="ordered locus">Varpa_5566</name>
</gene>
<dbReference type="InterPro" id="IPR008962">
    <property type="entry name" value="PapD-like_sf"/>
</dbReference>
<keyword evidence="6" id="KW-0143">Chaperone</keyword>
<dbReference type="InterPro" id="IPR016148">
    <property type="entry name" value="Pili_assmbl_chaperone_C"/>
</dbReference>
<evidence type="ECO:0000259" key="8">
    <source>
        <dbReference type="Pfam" id="PF02753"/>
    </source>
</evidence>
<dbReference type="InterPro" id="IPR036316">
    <property type="entry name" value="Pili_assmbl_chap_C_dom_sf"/>
</dbReference>
<name>E6VAH6_VARPE</name>
<dbReference type="RefSeq" id="WP_013543921.1">
    <property type="nucleotide sequence ID" value="NC_014931.1"/>
</dbReference>
<dbReference type="SUPFAM" id="SSF49584">
    <property type="entry name" value="Periplasmic chaperone C-domain"/>
    <property type="match status" value="1"/>
</dbReference>
<proteinExistence type="inferred from homology"/>
<dbReference type="InterPro" id="IPR016147">
    <property type="entry name" value="Pili_assmbl_chaperone_N"/>
</dbReference>
<comment type="similarity">
    <text evidence="2">Belongs to the periplasmic pilus chaperone family.</text>
</comment>
<feature type="domain" description="Pili assembly chaperone N-terminal" evidence="7">
    <location>
        <begin position="26"/>
        <end position="140"/>
    </location>
</feature>
<dbReference type="AlphaFoldDB" id="E6VAH6"/>
<keyword evidence="3" id="KW-1029">Fimbrium biogenesis</keyword>
<evidence type="ECO:0000313" key="9">
    <source>
        <dbReference type="EMBL" id="ADU39720.1"/>
    </source>
</evidence>
<dbReference type="FunFam" id="2.60.40.10:FF:000458">
    <property type="entry name" value="Molecular chaperone FimC"/>
    <property type="match status" value="1"/>
</dbReference>
<dbReference type="SUPFAM" id="SSF49354">
    <property type="entry name" value="PapD-like"/>
    <property type="match status" value="1"/>
</dbReference>
<dbReference type="InterPro" id="IPR001829">
    <property type="entry name" value="Pili_assmbl_chaperone_bac"/>
</dbReference>
<dbReference type="PANTHER" id="PTHR30251">
    <property type="entry name" value="PILUS ASSEMBLY CHAPERONE"/>
    <property type="match status" value="1"/>
</dbReference>
<dbReference type="KEGG" id="vpe:Varpa_5566"/>
<dbReference type="eggNOG" id="COG3121">
    <property type="taxonomic scope" value="Bacteria"/>
</dbReference>
<sequence>MCNNHRFRWAFAILLMLGLQGLAGAGVMLGGTRVILGERDREASIPVKNTGTSPYVVQAWIDAGEGKNKTPLLVTPPLSRLDPGMENILRIMRVQGELPADRESVFWLNVKEIPEKSKEENVLQIAVRSRIKLFYRPSKLVGKSDESRAQLKWAVSAGTEGQGAMLKVGNPTAYHVTFTALNINSGQQLINADMVPPFGEMTYPLTAVKAPQAIQVNFTTLNDYGGETPEERVQVPAGAEPVAVKAELVPQPAPSADGGKR</sequence>
<dbReference type="GO" id="GO:0030288">
    <property type="term" value="C:outer membrane-bounded periplasmic space"/>
    <property type="evidence" value="ECO:0007669"/>
    <property type="project" value="InterPro"/>
</dbReference>
<evidence type="ECO:0000256" key="5">
    <source>
        <dbReference type="ARBA" id="ARBA00022764"/>
    </source>
</evidence>
<dbReference type="Pfam" id="PF02753">
    <property type="entry name" value="PapD_C"/>
    <property type="match status" value="1"/>
</dbReference>
<evidence type="ECO:0000256" key="4">
    <source>
        <dbReference type="ARBA" id="ARBA00022729"/>
    </source>
</evidence>
<dbReference type="HOGENOM" id="CLU_070768_0_2_4"/>